<dbReference type="PANTHER" id="PTHR33090">
    <property type="entry name" value="DUF3774 DOMAIN PROTEIN-RELATED"/>
    <property type="match status" value="1"/>
</dbReference>
<dbReference type="Pfam" id="PF12609">
    <property type="entry name" value="DUF3774"/>
    <property type="match status" value="2"/>
</dbReference>
<dbReference type="Proteomes" id="UP000239757">
    <property type="component" value="Unassembled WGS sequence"/>
</dbReference>
<dbReference type="OrthoDB" id="691528at2759"/>
<evidence type="ECO:0008006" key="3">
    <source>
        <dbReference type="Google" id="ProtNLM"/>
    </source>
</evidence>
<sequence length="172" mass="18651">MSSTSRAWIVAASIGAVEALKDQGICRWNYTVRSVAQHAKNHVRSASQAKNLSSQSSAAISKGLNKSKQSEESLRTVIIKITVFARMSSSSRAWIVAASIGAVEALKDQGICRWNYTVRSVVQHAKNHVRLASQAKNLSSQSSAAISKGLNNSKQSEESLRTVMYLSCWGPN</sequence>
<evidence type="ECO:0000313" key="2">
    <source>
        <dbReference type="Proteomes" id="UP000239757"/>
    </source>
</evidence>
<proteinExistence type="predicted"/>
<dbReference type="EMBL" id="KZ663886">
    <property type="protein sequence ID" value="PPS09223.1"/>
    <property type="molecule type" value="Genomic_DNA"/>
</dbReference>
<dbReference type="AlphaFoldDB" id="A0A2P5Y0V7"/>
<reference evidence="1 2" key="1">
    <citation type="submission" date="2015-01" db="EMBL/GenBank/DDBJ databases">
        <title>Genome of allotetraploid Gossypium barbadense reveals genomic plasticity and fiber elongation in cotton evolution.</title>
        <authorList>
            <person name="Chen X."/>
            <person name="Liu X."/>
            <person name="Zhao B."/>
            <person name="Zheng H."/>
            <person name="Hu Y."/>
            <person name="Lu G."/>
            <person name="Yang C."/>
            <person name="Chen J."/>
            <person name="Shan C."/>
            <person name="Zhang L."/>
            <person name="Zhou Y."/>
            <person name="Wang L."/>
            <person name="Guo W."/>
            <person name="Bai Y."/>
            <person name="Ruan J."/>
            <person name="Shangguan X."/>
            <person name="Mao Y."/>
            <person name="Jiang J."/>
            <person name="Zhu Y."/>
            <person name="Lei J."/>
            <person name="Kang H."/>
            <person name="Chen S."/>
            <person name="He X."/>
            <person name="Wang R."/>
            <person name="Wang Y."/>
            <person name="Chen J."/>
            <person name="Wang L."/>
            <person name="Yu S."/>
            <person name="Wang B."/>
            <person name="Wei J."/>
            <person name="Song S."/>
            <person name="Lu X."/>
            <person name="Gao Z."/>
            <person name="Gu W."/>
            <person name="Deng X."/>
            <person name="Ma D."/>
            <person name="Wang S."/>
            <person name="Liang W."/>
            <person name="Fang L."/>
            <person name="Cai C."/>
            <person name="Zhu X."/>
            <person name="Zhou B."/>
            <person name="Zhang Y."/>
            <person name="Chen Z."/>
            <person name="Xu S."/>
            <person name="Zhu R."/>
            <person name="Wang S."/>
            <person name="Zhang T."/>
            <person name="Zhao G."/>
        </authorList>
    </citation>
    <scope>NUCLEOTIDE SEQUENCE [LARGE SCALE GENOMIC DNA]</scope>
    <source>
        <strain evidence="2">cv. Xinhai21</strain>
        <tissue evidence="1">Leaf</tissue>
    </source>
</reference>
<evidence type="ECO:0000313" key="1">
    <source>
        <dbReference type="EMBL" id="PPS09223.1"/>
    </source>
</evidence>
<dbReference type="InterPro" id="IPR022251">
    <property type="entry name" value="DUF3774_wound-induced"/>
</dbReference>
<name>A0A2P5Y0V7_GOSBA</name>
<protein>
    <recommendedName>
        <fullName evidence="3">2-nonaprenyl-3-methyl-6-methoxy-1,4-benzoquinol hydroxylase</fullName>
    </recommendedName>
</protein>
<gene>
    <name evidence="1" type="ORF">GOBAR_AA11414</name>
</gene>
<organism evidence="1 2">
    <name type="scientific">Gossypium barbadense</name>
    <name type="common">Sea Island cotton</name>
    <name type="synonym">Hibiscus barbadensis</name>
    <dbReference type="NCBI Taxonomy" id="3634"/>
    <lineage>
        <taxon>Eukaryota</taxon>
        <taxon>Viridiplantae</taxon>
        <taxon>Streptophyta</taxon>
        <taxon>Embryophyta</taxon>
        <taxon>Tracheophyta</taxon>
        <taxon>Spermatophyta</taxon>
        <taxon>Magnoliopsida</taxon>
        <taxon>eudicotyledons</taxon>
        <taxon>Gunneridae</taxon>
        <taxon>Pentapetalae</taxon>
        <taxon>rosids</taxon>
        <taxon>malvids</taxon>
        <taxon>Malvales</taxon>
        <taxon>Malvaceae</taxon>
        <taxon>Malvoideae</taxon>
        <taxon>Gossypium</taxon>
    </lineage>
</organism>
<accession>A0A2P5Y0V7</accession>